<dbReference type="EMBL" id="PEDL01000009">
    <property type="protein sequence ID" value="PHV70596.1"/>
    <property type="molecule type" value="Genomic_DNA"/>
</dbReference>
<reference evidence="1" key="1">
    <citation type="submission" date="2017-10" db="EMBL/GenBank/DDBJ databases">
        <title>Genome sequence of cellulolytic Lachnospiraceae bacterium XHS1971 isolated from hotspring sediment.</title>
        <authorList>
            <person name="Vasudevan G."/>
            <person name="Joshi A.J."/>
            <person name="Hivarkar S."/>
            <person name="Lanjekar V.B."/>
            <person name="Dhakephalkar P.K."/>
            <person name="Dagar S."/>
        </authorList>
    </citation>
    <scope>NUCLEOTIDE SEQUENCE</scope>
    <source>
        <strain evidence="1">XHS1971</strain>
    </source>
</reference>
<protein>
    <submittedName>
        <fullName evidence="1">C4-dicarboxylate ABC transporter substrate-binding protein</fullName>
    </submittedName>
</protein>
<proteinExistence type="predicted"/>
<comment type="caution">
    <text evidence="1">The sequence shown here is derived from an EMBL/GenBank/DDBJ whole genome shotgun (WGS) entry which is preliminary data.</text>
</comment>
<accession>A0AC61DD93</accession>
<keyword evidence="2" id="KW-1185">Reference proteome</keyword>
<dbReference type="Proteomes" id="UP000224460">
    <property type="component" value="Unassembled WGS sequence"/>
</dbReference>
<evidence type="ECO:0000313" key="1">
    <source>
        <dbReference type="EMBL" id="PHV70596.1"/>
    </source>
</evidence>
<gene>
    <name evidence="1" type="ORF">CS063_09850</name>
</gene>
<name>A0AC61DD93_9FIRM</name>
<sequence>MKKKIALLMAGMLTLATLTGCGGGKSPAASTPKAETEVAEGAAAVKPEINLIVAHNQTSLENPYAFGIKKFKEVAEEVSGGKISVTLHNGTLGENESELIEKLTMGAASMVVASPGFMTAIGVPEVDMFSLLYLFDSFDHWEKAVDGEFGNAMKNVIAEKTGNQFRVMGYWSSGVRDVYGKKAIKTPADAKGLTIRTQSSSVQQEFWSKVGAVPTSVAWGELYQALQQNVVDSAENDYTSFMLKEHHKTDNGKYVSETHHDYTTRLLLMDGNFYDSLTEEQKGWIDTACVAATEEERSIVYKMAETSKEKVIADGASVTENADMDIEAFKAIAIPIQEKFVTDNKMENYLELIRTTK</sequence>
<organism evidence="1 2">
    <name type="scientific">Sporanaerobium hydrogeniformans</name>
    <dbReference type="NCBI Taxonomy" id="3072179"/>
    <lineage>
        <taxon>Bacteria</taxon>
        <taxon>Bacillati</taxon>
        <taxon>Bacillota</taxon>
        <taxon>Clostridia</taxon>
        <taxon>Lachnospirales</taxon>
        <taxon>Lachnospiraceae</taxon>
        <taxon>Sporanaerobium</taxon>
    </lineage>
</organism>
<evidence type="ECO:0000313" key="2">
    <source>
        <dbReference type="Proteomes" id="UP000224460"/>
    </source>
</evidence>